<dbReference type="VEuPathDB" id="FungiDB:CIMG_13117"/>
<evidence type="ECO:0000313" key="2">
    <source>
        <dbReference type="Proteomes" id="UP000001261"/>
    </source>
</evidence>
<dbReference type="GeneID" id="24164744"/>
<dbReference type="AlphaFoldDB" id="A0A0D8JWL6"/>
<reference evidence="2" key="2">
    <citation type="journal article" date="2010" name="Genome Res.">
        <title>Population genomic sequencing of Coccidioides fungi reveals recent hybridization and transposon control.</title>
        <authorList>
            <person name="Neafsey D.E."/>
            <person name="Barker B.M."/>
            <person name="Sharpton T.J."/>
            <person name="Stajich J.E."/>
            <person name="Park D.J."/>
            <person name="Whiston E."/>
            <person name="Hung C.-Y."/>
            <person name="McMahan C."/>
            <person name="White J."/>
            <person name="Sykes S."/>
            <person name="Heiman D."/>
            <person name="Young S."/>
            <person name="Zeng Q."/>
            <person name="Abouelleil A."/>
            <person name="Aftuck L."/>
            <person name="Bessette D."/>
            <person name="Brown A."/>
            <person name="FitzGerald M."/>
            <person name="Lui A."/>
            <person name="Macdonald J.P."/>
            <person name="Priest M."/>
            <person name="Orbach M.J."/>
            <person name="Galgiani J.N."/>
            <person name="Kirkland T.N."/>
            <person name="Cole G.T."/>
            <person name="Birren B.W."/>
            <person name="Henn M.R."/>
            <person name="Taylor J.W."/>
            <person name="Rounsley S.D."/>
        </authorList>
    </citation>
    <scope>GENOME REANNOTATION</scope>
    <source>
        <strain evidence="2">RS</strain>
    </source>
</reference>
<evidence type="ECO:0000313" key="1">
    <source>
        <dbReference type="EMBL" id="KJF60668.1"/>
    </source>
</evidence>
<gene>
    <name evidence="1" type="ORF">CIMG_13117</name>
</gene>
<dbReference type="EMBL" id="GG704912">
    <property type="protein sequence ID" value="KJF60668.1"/>
    <property type="molecule type" value="Genomic_DNA"/>
</dbReference>
<accession>A0A0D8JWL6</accession>
<reference evidence="2" key="1">
    <citation type="journal article" date="2009" name="Genome Res.">
        <title>Comparative genomic analyses of the human fungal pathogens Coccidioides and their relatives.</title>
        <authorList>
            <person name="Sharpton T.J."/>
            <person name="Stajich J.E."/>
            <person name="Rounsley S.D."/>
            <person name="Gardner M.J."/>
            <person name="Wortman J.R."/>
            <person name="Jordar V.S."/>
            <person name="Maiti R."/>
            <person name="Kodira C.D."/>
            <person name="Neafsey D.E."/>
            <person name="Zeng Q."/>
            <person name="Hung C.-Y."/>
            <person name="McMahan C."/>
            <person name="Muszewska A."/>
            <person name="Grynberg M."/>
            <person name="Mandel M.A."/>
            <person name="Kellner E.M."/>
            <person name="Barker B.M."/>
            <person name="Galgiani J.N."/>
            <person name="Orbach M.J."/>
            <person name="Kirkland T.N."/>
            <person name="Cole G.T."/>
            <person name="Henn M.R."/>
            <person name="Birren B.W."/>
            <person name="Taylor J.W."/>
        </authorList>
    </citation>
    <scope>NUCLEOTIDE SEQUENCE [LARGE SCALE GENOMIC DNA]</scope>
    <source>
        <strain evidence="2">RS</strain>
    </source>
</reference>
<dbReference type="Proteomes" id="UP000001261">
    <property type="component" value="Unassembled WGS sequence"/>
</dbReference>
<dbReference type="KEGG" id="cim:CIMG_13117"/>
<sequence>MAFVSRYRGTGWQWQMETLRRWFLPVGGFNTKAMCCAPSLERPLKPDVTFARKDFSPLLFSIRMASYEGHRIDTCKNFNPGKSHGFQLTRLRNWFHPCAGKTI</sequence>
<keyword evidence="2" id="KW-1185">Reference proteome</keyword>
<organism evidence="1 2">
    <name type="scientific">Coccidioides immitis (strain RS)</name>
    <name type="common">Valley fever fungus</name>
    <dbReference type="NCBI Taxonomy" id="246410"/>
    <lineage>
        <taxon>Eukaryota</taxon>
        <taxon>Fungi</taxon>
        <taxon>Dikarya</taxon>
        <taxon>Ascomycota</taxon>
        <taxon>Pezizomycotina</taxon>
        <taxon>Eurotiomycetes</taxon>
        <taxon>Eurotiomycetidae</taxon>
        <taxon>Onygenales</taxon>
        <taxon>Onygenaceae</taxon>
        <taxon>Coccidioides</taxon>
    </lineage>
</organism>
<dbReference type="InParanoid" id="A0A0D8JWL6"/>
<name>A0A0D8JWL6_COCIM</name>
<proteinExistence type="predicted"/>
<protein>
    <submittedName>
        <fullName evidence="1">Uncharacterized protein</fullName>
    </submittedName>
</protein>
<dbReference type="RefSeq" id="XP_004445454.1">
    <property type="nucleotide sequence ID" value="XM_004445397.1"/>
</dbReference>